<organism evidence="6 7">
    <name type="scientific">Methanoplanus limicola DSM 2279</name>
    <dbReference type="NCBI Taxonomy" id="937775"/>
    <lineage>
        <taxon>Archaea</taxon>
        <taxon>Methanobacteriati</taxon>
        <taxon>Methanobacteriota</taxon>
        <taxon>Stenosarchaea group</taxon>
        <taxon>Methanomicrobia</taxon>
        <taxon>Methanomicrobiales</taxon>
        <taxon>Methanomicrobiaceae</taxon>
        <taxon>Methanoplanus</taxon>
    </lineage>
</organism>
<dbReference type="InterPro" id="IPR055178">
    <property type="entry name" value="RsdA/BaiN/AoA(So)-like_dom"/>
</dbReference>
<dbReference type="EMBL" id="CM001436">
    <property type="protein sequence ID" value="EHQ35595.1"/>
    <property type="molecule type" value="Genomic_DNA"/>
</dbReference>
<dbReference type="Gene3D" id="2.40.30.10">
    <property type="entry name" value="Translation factors"/>
    <property type="match status" value="1"/>
</dbReference>
<dbReference type="InParanoid" id="H1Z355"/>
<dbReference type="InterPro" id="IPR023166">
    <property type="entry name" value="BaiN-like_dom_sf"/>
</dbReference>
<dbReference type="Gene3D" id="1.10.8.260">
    <property type="entry name" value="HI0933 insert domain-like"/>
    <property type="match status" value="1"/>
</dbReference>
<evidence type="ECO:0000256" key="3">
    <source>
        <dbReference type="ARBA" id="ARBA00022827"/>
    </source>
</evidence>
<keyword evidence="2" id="KW-0285">Flavoprotein</keyword>
<dbReference type="AlphaFoldDB" id="H1Z355"/>
<evidence type="ECO:0000313" key="7">
    <source>
        <dbReference type="Proteomes" id="UP000005741"/>
    </source>
</evidence>
<feature type="domain" description="RsdA/BaiN/AoA(So)-like Rossmann fold-like" evidence="4">
    <location>
        <begin position="9"/>
        <end position="437"/>
    </location>
</feature>
<dbReference type="NCBIfam" id="TIGR00275">
    <property type="entry name" value="aminoacetone oxidase family FAD-binding enzyme"/>
    <property type="match status" value="1"/>
</dbReference>
<sequence>MINNNQIYDTIIIGGGPAGLFCAANISIEHAEKGKYNGNSDNKILILEKKKLCGRKLLITGTGQCNITNKEEIKKFPAHYGGNGNFLKPSLSSFSNRDLISFFESRGLPLVTDKNGKVFPESKKASDVLDILISECEKKGVLIKTGDAVIKTEYQDNKRPGDLGLSDINLSDEHPGGRFIVHTENDRYECRNLVVATGGMTYPATGSTGDGYKFASGFGHTVISPSPALAAVYIRDFELSDLSGISFEGVKISLFRDNCKMSEQSGDLLITHKGFSGPCILHLSRHILPGDILKISFISGKNPEIFRQDITEKIEESSTKTVRKVLTESGLPERFVKKYLEISGISADLTCAHFNKKMRNRIISGLLGYEVLVDSLSGLNEAMVTKGGVDLKEINRKTLESKIIPGLYFIGEVSDIDGDTGGYNLQAAFSMAFAAARSISGKK</sequence>
<dbReference type="RefSeq" id="WP_004077350.1">
    <property type="nucleotide sequence ID" value="NZ_CM001436.1"/>
</dbReference>
<evidence type="ECO:0000259" key="4">
    <source>
        <dbReference type="Pfam" id="PF03486"/>
    </source>
</evidence>
<dbReference type="SUPFAM" id="SSF160996">
    <property type="entry name" value="HI0933 insert domain-like"/>
    <property type="match status" value="1"/>
</dbReference>
<dbReference type="STRING" id="937775.Metlim_1492"/>
<gene>
    <name evidence="6" type="ORF">Metlim_1492</name>
</gene>
<dbReference type="PANTHER" id="PTHR42887">
    <property type="entry name" value="OS12G0638800 PROTEIN"/>
    <property type="match status" value="1"/>
</dbReference>
<evidence type="ECO:0000313" key="6">
    <source>
        <dbReference type="EMBL" id="EHQ35595.1"/>
    </source>
</evidence>
<dbReference type="Proteomes" id="UP000005741">
    <property type="component" value="Chromosome"/>
</dbReference>
<name>H1Z355_9EURY</name>
<dbReference type="OrthoDB" id="11867at2157"/>
<dbReference type="SUPFAM" id="SSF51905">
    <property type="entry name" value="FAD/NAD(P)-binding domain"/>
    <property type="match status" value="1"/>
</dbReference>
<dbReference type="PATRIC" id="fig|937775.9.peg.1689"/>
<proteinExistence type="predicted"/>
<dbReference type="Gene3D" id="3.50.50.60">
    <property type="entry name" value="FAD/NAD(P)-binding domain"/>
    <property type="match status" value="1"/>
</dbReference>
<keyword evidence="7" id="KW-1185">Reference proteome</keyword>
<reference evidence="6 7" key="1">
    <citation type="submission" date="2011-10" db="EMBL/GenBank/DDBJ databases">
        <title>The Improved High-Quality Draft genome of Methanoplanus limicola DSM 2279.</title>
        <authorList>
            <consortium name="US DOE Joint Genome Institute (JGI-PGF)"/>
            <person name="Lucas S."/>
            <person name="Copeland A."/>
            <person name="Lapidus A."/>
            <person name="Glavina del Rio T."/>
            <person name="Dalin E."/>
            <person name="Tice H."/>
            <person name="Bruce D."/>
            <person name="Goodwin L."/>
            <person name="Pitluck S."/>
            <person name="Peters L."/>
            <person name="Mikhailova N."/>
            <person name="Lu M."/>
            <person name="Kyrpides N."/>
            <person name="Mavromatis K."/>
            <person name="Ivanova N."/>
            <person name="Markowitz V."/>
            <person name="Cheng J.-F."/>
            <person name="Hugenholtz P."/>
            <person name="Woyke T."/>
            <person name="Wu D."/>
            <person name="Wirth R."/>
            <person name="Brambilla E.-M."/>
            <person name="Klenk H.-P."/>
            <person name="Eisen J.A."/>
        </authorList>
    </citation>
    <scope>NUCLEOTIDE SEQUENCE [LARGE SCALE GENOMIC DNA]</scope>
    <source>
        <strain evidence="6 7">DSM 2279</strain>
    </source>
</reference>
<dbReference type="InterPro" id="IPR057661">
    <property type="entry name" value="RsdA/BaiN/AoA(So)_Rossmann"/>
</dbReference>
<protein>
    <submittedName>
        <fullName evidence="6">HI0933 family protein</fullName>
    </submittedName>
</protein>
<evidence type="ECO:0000256" key="1">
    <source>
        <dbReference type="ARBA" id="ARBA00001974"/>
    </source>
</evidence>
<keyword evidence="3" id="KW-0274">FAD</keyword>
<dbReference type="PANTHER" id="PTHR42887:SF2">
    <property type="entry name" value="OS12G0638800 PROTEIN"/>
    <property type="match status" value="1"/>
</dbReference>
<comment type="cofactor">
    <cofactor evidence="1">
        <name>FAD</name>
        <dbReference type="ChEBI" id="CHEBI:57692"/>
    </cofactor>
</comment>
<dbReference type="Pfam" id="PF03486">
    <property type="entry name" value="HI0933_like"/>
    <property type="match status" value="1"/>
</dbReference>
<feature type="domain" description="RsdA/BaiN/AoA(So)-like insert" evidence="5">
    <location>
        <begin position="227"/>
        <end position="384"/>
    </location>
</feature>
<evidence type="ECO:0000259" key="5">
    <source>
        <dbReference type="Pfam" id="PF22780"/>
    </source>
</evidence>
<accession>H1Z355</accession>
<dbReference type="InterPro" id="IPR036188">
    <property type="entry name" value="FAD/NAD-bd_sf"/>
</dbReference>
<dbReference type="InterPro" id="IPR004792">
    <property type="entry name" value="BaiN-like"/>
</dbReference>
<dbReference type="Pfam" id="PF22780">
    <property type="entry name" value="HI0933_like_1st"/>
    <property type="match status" value="1"/>
</dbReference>
<evidence type="ECO:0000256" key="2">
    <source>
        <dbReference type="ARBA" id="ARBA00022630"/>
    </source>
</evidence>
<dbReference type="HOGENOM" id="CLU_025174_3_1_2"/>